<proteinExistence type="predicted"/>
<comment type="caution">
    <text evidence="3">The sequence shown here is derived from an EMBL/GenBank/DDBJ whole genome shotgun (WGS) entry which is preliminary data.</text>
</comment>
<feature type="signal peptide" evidence="2">
    <location>
        <begin position="1"/>
        <end position="17"/>
    </location>
</feature>
<dbReference type="EMBL" id="CAJFDH010000005">
    <property type="protein sequence ID" value="CAD5224074.1"/>
    <property type="molecule type" value="Genomic_DNA"/>
</dbReference>
<evidence type="ECO:0000256" key="2">
    <source>
        <dbReference type="SAM" id="SignalP"/>
    </source>
</evidence>
<feature type="region of interest" description="Disordered" evidence="1">
    <location>
        <begin position="157"/>
        <end position="229"/>
    </location>
</feature>
<feature type="region of interest" description="Disordered" evidence="1">
    <location>
        <begin position="23"/>
        <end position="58"/>
    </location>
</feature>
<protein>
    <submittedName>
        <fullName evidence="3">Uncharacterized protein</fullName>
    </submittedName>
</protein>
<dbReference type="OrthoDB" id="10387707at2759"/>
<feature type="compositionally biased region" description="Basic residues" evidence="1">
    <location>
        <begin position="193"/>
        <end position="217"/>
    </location>
</feature>
<name>A0A811LAE2_9BILA</name>
<reference evidence="3" key="1">
    <citation type="submission" date="2020-09" db="EMBL/GenBank/DDBJ databases">
        <authorList>
            <person name="Kikuchi T."/>
        </authorList>
    </citation>
    <scope>NUCLEOTIDE SEQUENCE</scope>
    <source>
        <strain evidence="3">SH1</strain>
    </source>
</reference>
<evidence type="ECO:0000313" key="3">
    <source>
        <dbReference type="EMBL" id="CAD5224074.1"/>
    </source>
</evidence>
<evidence type="ECO:0000256" key="1">
    <source>
        <dbReference type="SAM" id="MobiDB-lite"/>
    </source>
</evidence>
<dbReference type="AlphaFoldDB" id="A0A811LAE2"/>
<dbReference type="EMBL" id="CAJFCW020000005">
    <property type="protein sequence ID" value="CAG9119548.1"/>
    <property type="molecule type" value="Genomic_DNA"/>
</dbReference>
<feature type="compositionally biased region" description="Basic and acidic residues" evidence="1">
    <location>
        <begin position="167"/>
        <end position="183"/>
    </location>
</feature>
<gene>
    <name evidence="3" type="ORF">BOKJ2_LOCUS10844</name>
</gene>
<organism evidence="3 4">
    <name type="scientific">Bursaphelenchus okinawaensis</name>
    <dbReference type="NCBI Taxonomy" id="465554"/>
    <lineage>
        <taxon>Eukaryota</taxon>
        <taxon>Metazoa</taxon>
        <taxon>Ecdysozoa</taxon>
        <taxon>Nematoda</taxon>
        <taxon>Chromadorea</taxon>
        <taxon>Rhabditida</taxon>
        <taxon>Tylenchina</taxon>
        <taxon>Tylenchomorpha</taxon>
        <taxon>Aphelenchoidea</taxon>
        <taxon>Aphelenchoididae</taxon>
        <taxon>Bursaphelenchus</taxon>
    </lineage>
</organism>
<keyword evidence="2" id="KW-0732">Signal</keyword>
<feature type="chain" id="PRO_5035681990" evidence="2">
    <location>
        <begin position="18"/>
        <end position="557"/>
    </location>
</feature>
<keyword evidence="4" id="KW-1185">Reference proteome</keyword>
<feature type="compositionally biased region" description="Basic and acidic residues" evidence="1">
    <location>
        <begin position="24"/>
        <end position="43"/>
    </location>
</feature>
<sequence>MEIRWIVVLWLVQAVASAVPRKTKPLDHNRRSINEKSAEKSEDGPTPPPLPLPTTEASLADTLSPPLLSSIQFEGEALSQVFSAIKAFKEEDNHEKEGAMPPSISPHDMLSKFFVAEQKEAAEKLLNSVTTTVAPIPTEATELEPVEVGVFQEVKEVDEDTETQKTVGKENEEVVKATTERFSEPIVSPRNRTQNRNKSRRNQNRRTRRPKGSRRRSTTTTPSPQLQQEIDDVEVVHKVHKINSKAQVPTQEEVIRFFGRQRKSRKELNRNFREDSTPILQSMDRNFEEIQTGDFESYLEFFTVTYSDIKVMYYAITSFGQNLTNGPHIAYIIDDDNANFWLKNTWYLSDRETEKARLFQCTERFLYYFEENGMVRLQTPAGFECAHSYLYGNIMFMNKTHFIQLGMSDGYIGKGLRNNAIREKSKLRDDLQLTVDLCFKQDRFCAQANPTNLVTISDEPFGYFSSNLELHMRRSRNPMGQIDIKFYVQVHGNSKVQDHRAFFFPSDLKTFGGELDKHFERVAVVPLIKETDQFFAKYDVNFMTDAEIAMESERRAL</sequence>
<dbReference type="Proteomes" id="UP000783686">
    <property type="component" value="Unassembled WGS sequence"/>
</dbReference>
<accession>A0A811LAE2</accession>
<evidence type="ECO:0000313" key="4">
    <source>
        <dbReference type="Proteomes" id="UP000614601"/>
    </source>
</evidence>
<dbReference type="Proteomes" id="UP000614601">
    <property type="component" value="Unassembled WGS sequence"/>
</dbReference>